<keyword evidence="7" id="KW-0962">Peroxisome biogenesis</keyword>
<evidence type="ECO:0000256" key="20">
    <source>
        <dbReference type="SAM" id="MobiDB-lite"/>
    </source>
</evidence>
<keyword evidence="13" id="KW-0862">Zinc</keyword>
<dbReference type="GO" id="GO:0016562">
    <property type="term" value="P:protein import into peroxisome matrix, receptor recycling"/>
    <property type="evidence" value="ECO:0007669"/>
    <property type="project" value="UniProtKB-ARBA"/>
</dbReference>
<comment type="subcellular location">
    <subcellularLocation>
        <location evidence="2">Peroxisome membrane</location>
        <topology evidence="2">Multi-pass membrane protein</topology>
    </subcellularLocation>
</comment>
<dbReference type="PANTHER" id="PTHR23350:SF0">
    <property type="entry name" value="PEROXISOME BIOGENESIS FACTOR 10"/>
    <property type="match status" value="1"/>
</dbReference>
<gene>
    <name evidence="22" type="ORF">B0T19DRAFT_412597</name>
</gene>
<dbReference type="InterPro" id="IPR025654">
    <property type="entry name" value="PEX2/10"/>
</dbReference>
<dbReference type="CDD" id="cd16527">
    <property type="entry name" value="RING-HC_PEX10"/>
    <property type="match status" value="1"/>
</dbReference>
<evidence type="ECO:0000256" key="11">
    <source>
        <dbReference type="ARBA" id="ARBA00022771"/>
    </source>
</evidence>
<evidence type="ECO:0000256" key="4">
    <source>
        <dbReference type="ARBA" id="ARBA00008704"/>
    </source>
</evidence>
<dbReference type="EC" id="2.3.2.27" evidence="5"/>
<keyword evidence="11 19" id="KW-0863">Zinc-finger</keyword>
<evidence type="ECO:0000256" key="17">
    <source>
        <dbReference type="ARBA" id="ARBA00023140"/>
    </source>
</evidence>
<feature type="region of interest" description="Disordered" evidence="20">
    <location>
        <begin position="97"/>
        <end position="126"/>
    </location>
</feature>
<keyword evidence="12" id="KW-0833">Ubl conjugation pathway</keyword>
<dbReference type="FunFam" id="3.30.40.10:FF:000395">
    <property type="entry name" value="Putative Peroxisome biosynthesis protein (Peroxin-10)"/>
    <property type="match status" value="1"/>
</dbReference>
<dbReference type="InterPro" id="IPR017907">
    <property type="entry name" value="Znf_RING_CS"/>
</dbReference>
<dbReference type="Gene3D" id="3.30.40.10">
    <property type="entry name" value="Zinc/RING finger domain, C3HC4 (zinc finger)"/>
    <property type="match status" value="1"/>
</dbReference>
<proteinExistence type="inferred from homology"/>
<dbReference type="SMART" id="SM00184">
    <property type="entry name" value="RING"/>
    <property type="match status" value="1"/>
</dbReference>
<keyword evidence="16" id="KW-0472">Membrane</keyword>
<comment type="catalytic activity">
    <reaction evidence="1">
        <text>S-ubiquitinyl-[E2 ubiquitin-conjugating enzyme]-L-cysteine + [acceptor protein]-L-lysine = [E2 ubiquitin-conjugating enzyme]-L-cysteine + N(6)-ubiquitinyl-[acceptor protein]-L-lysine.</text>
        <dbReference type="EC" id="2.3.2.27"/>
    </reaction>
</comment>
<evidence type="ECO:0000256" key="14">
    <source>
        <dbReference type="ARBA" id="ARBA00022927"/>
    </source>
</evidence>
<dbReference type="PROSITE" id="PS00518">
    <property type="entry name" value="ZF_RING_1"/>
    <property type="match status" value="1"/>
</dbReference>
<evidence type="ECO:0000256" key="7">
    <source>
        <dbReference type="ARBA" id="ARBA00022593"/>
    </source>
</evidence>
<comment type="similarity">
    <text evidence="4">Belongs to the pex2/pex10/pex12 family.</text>
</comment>
<comment type="pathway">
    <text evidence="3">Protein modification; protein ubiquitination.</text>
</comment>
<dbReference type="GO" id="GO:0016567">
    <property type="term" value="P:protein ubiquitination"/>
    <property type="evidence" value="ECO:0007669"/>
    <property type="project" value="UniProtKB-ARBA"/>
</dbReference>
<dbReference type="InterPro" id="IPR001841">
    <property type="entry name" value="Znf_RING"/>
</dbReference>
<evidence type="ECO:0000256" key="16">
    <source>
        <dbReference type="ARBA" id="ARBA00023136"/>
    </source>
</evidence>
<evidence type="ECO:0000259" key="21">
    <source>
        <dbReference type="PROSITE" id="PS50089"/>
    </source>
</evidence>
<name>A0AAE0J5S5_9PEZI</name>
<reference evidence="22" key="1">
    <citation type="journal article" date="2023" name="Mol. Phylogenet. Evol.">
        <title>Genome-scale phylogeny and comparative genomics of the fungal order Sordariales.</title>
        <authorList>
            <person name="Hensen N."/>
            <person name="Bonometti L."/>
            <person name="Westerberg I."/>
            <person name="Brannstrom I.O."/>
            <person name="Guillou S."/>
            <person name="Cros-Aarteil S."/>
            <person name="Calhoun S."/>
            <person name="Haridas S."/>
            <person name="Kuo A."/>
            <person name="Mondo S."/>
            <person name="Pangilinan J."/>
            <person name="Riley R."/>
            <person name="LaButti K."/>
            <person name="Andreopoulos B."/>
            <person name="Lipzen A."/>
            <person name="Chen C."/>
            <person name="Yan M."/>
            <person name="Daum C."/>
            <person name="Ng V."/>
            <person name="Clum A."/>
            <person name="Steindorff A."/>
            <person name="Ohm R.A."/>
            <person name="Martin F."/>
            <person name="Silar P."/>
            <person name="Natvig D.O."/>
            <person name="Lalanne C."/>
            <person name="Gautier V."/>
            <person name="Ament-Velasquez S.L."/>
            <person name="Kruys A."/>
            <person name="Hutchinson M.I."/>
            <person name="Powell A.J."/>
            <person name="Barry K."/>
            <person name="Miller A.N."/>
            <person name="Grigoriev I.V."/>
            <person name="Debuchy R."/>
            <person name="Gladieux P."/>
            <person name="Hiltunen Thoren M."/>
            <person name="Johannesson H."/>
        </authorList>
    </citation>
    <scope>NUCLEOTIDE SEQUENCE</scope>
    <source>
        <strain evidence="22">SMH4131-1</strain>
    </source>
</reference>
<reference evidence="22" key="2">
    <citation type="submission" date="2023-06" db="EMBL/GenBank/DDBJ databases">
        <authorList>
            <consortium name="Lawrence Berkeley National Laboratory"/>
            <person name="Haridas S."/>
            <person name="Hensen N."/>
            <person name="Bonometti L."/>
            <person name="Westerberg I."/>
            <person name="Brannstrom I.O."/>
            <person name="Guillou S."/>
            <person name="Cros-Aarteil S."/>
            <person name="Calhoun S."/>
            <person name="Kuo A."/>
            <person name="Mondo S."/>
            <person name="Pangilinan J."/>
            <person name="Riley R."/>
            <person name="Labutti K."/>
            <person name="Andreopoulos B."/>
            <person name="Lipzen A."/>
            <person name="Chen C."/>
            <person name="Yanf M."/>
            <person name="Daum C."/>
            <person name="Ng V."/>
            <person name="Clum A."/>
            <person name="Steindorff A."/>
            <person name="Ohm R."/>
            <person name="Martin F."/>
            <person name="Silar P."/>
            <person name="Natvig D."/>
            <person name="Lalanne C."/>
            <person name="Gautier V."/>
            <person name="Ament-Velasquez S.L."/>
            <person name="Kruys A."/>
            <person name="Hutchinson M.I."/>
            <person name="Powell A.J."/>
            <person name="Barry K."/>
            <person name="Miller A.N."/>
            <person name="Grigoriev I.V."/>
            <person name="Debuchy R."/>
            <person name="Gladieux P."/>
            <person name="Thoren M.H."/>
            <person name="Johannesson H."/>
        </authorList>
    </citation>
    <scope>NUCLEOTIDE SEQUENCE</scope>
    <source>
        <strain evidence="22">SMH4131-1</strain>
    </source>
</reference>
<keyword evidence="17" id="KW-0576">Peroxisome</keyword>
<keyword evidence="14" id="KW-0653">Protein transport</keyword>
<dbReference type="GO" id="GO:0005778">
    <property type="term" value="C:peroxisomal membrane"/>
    <property type="evidence" value="ECO:0007669"/>
    <property type="project" value="UniProtKB-SubCell"/>
</dbReference>
<evidence type="ECO:0000256" key="18">
    <source>
        <dbReference type="ARBA" id="ARBA00041230"/>
    </source>
</evidence>
<evidence type="ECO:0000313" key="23">
    <source>
        <dbReference type="Proteomes" id="UP001286456"/>
    </source>
</evidence>
<dbReference type="InterPro" id="IPR013083">
    <property type="entry name" value="Znf_RING/FYVE/PHD"/>
</dbReference>
<keyword evidence="9" id="KW-0812">Transmembrane</keyword>
<keyword evidence="23" id="KW-1185">Reference proteome</keyword>
<dbReference type="Pfam" id="PF04757">
    <property type="entry name" value="Pex2_Pex12"/>
    <property type="match status" value="1"/>
</dbReference>
<dbReference type="Proteomes" id="UP001286456">
    <property type="component" value="Unassembled WGS sequence"/>
</dbReference>
<organism evidence="22 23">
    <name type="scientific">Cercophora scortea</name>
    <dbReference type="NCBI Taxonomy" id="314031"/>
    <lineage>
        <taxon>Eukaryota</taxon>
        <taxon>Fungi</taxon>
        <taxon>Dikarya</taxon>
        <taxon>Ascomycota</taxon>
        <taxon>Pezizomycotina</taxon>
        <taxon>Sordariomycetes</taxon>
        <taxon>Sordariomycetidae</taxon>
        <taxon>Sordariales</taxon>
        <taxon>Lasiosphaeriaceae</taxon>
        <taxon>Cercophora</taxon>
    </lineage>
</organism>
<accession>A0AAE0J5S5</accession>
<evidence type="ECO:0000313" key="22">
    <source>
        <dbReference type="EMBL" id="KAK3337434.1"/>
    </source>
</evidence>
<dbReference type="SUPFAM" id="SSF57850">
    <property type="entry name" value="RING/U-box"/>
    <property type="match status" value="1"/>
</dbReference>
<evidence type="ECO:0000256" key="15">
    <source>
        <dbReference type="ARBA" id="ARBA00022989"/>
    </source>
</evidence>
<comment type="caution">
    <text evidence="22">The sequence shown here is derived from an EMBL/GenBank/DDBJ whole genome shotgun (WGS) entry which is preliminary data.</text>
</comment>
<evidence type="ECO:0000256" key="1">
    <source>
        <dbReference type="ARBA" id="ARBA00000900"/>
    </source>
</evidence>
<evidence type="ECO:0000256" key="2">
    <source>
        <dbReference type="ARBA" id="ARBA00004585"/>
    </source>
</evidence>
<sequence>MASKTKKQPPLTTSPYPFAAAPDIIRAHQKDAYFQGLLTNQLSDLHRRLRGARSAHAWAAEARTAADLLYLSLTTLLGNRTLGEEYCDLVQVEAPSPFHSTTTTSKSPSTTTPEYQPTDEAGGGPRLPSFSRRAGYIATSILAPYFFSRTLPGLRTRLRQRLQSRLTTLARQGKGSATSTEYRLERYALTHLSSITSGAHLQALTLAVFYFTGAYYSLSKRLFGLRYVFTRRIDEAQGGGGGGQRAGYEVLGVLLVIQMLVRTYTHLRGQLSSSHAASTDEETIFVEAGIRERAFGPGATVDVSLDENAYTSNNGLLVDTGSIAGGGGGGNASQRSLAEIGTSTHTPVLRQGQPRYDLRAGDAVMGWIKGHAQRKCTLCLEELKDPAATSCGHVFCWECIGDWVREKPECPLCRREAMVQHILPLRVA</sequence>
<keyword evidence="8" id="KW-0808">Transferase</keyword>
<feature type="domain" description="RING-type" evidence="21">
    <location>
        <begin position="376"/>
        <end position="414"/>
    </location>
</feature>
<dbReference type="PROSITE" id="PS50089">
    <property type="entry name" value="ZF_RING_2"/>
    <property type="match status" value="1"/>
</dbReference>
<dbReference type="EMBL" id="JAUEPO010000001">
    <property type="protein sequence ID" value="KAK3337434.1"/>
    <property type="molecule type" value="Genomic_DNA"/>
</dbReference>
<evidence type="ECO:0000256" key="10">
    <source>
        <dbReference type="ARBA" id="ARBA00022723"/>
    </source>
</evidence>
<evidence type="ECO:0000256" key="19">
    <source>
        <dbReference type="PROSITE-ProRule" id="PRU00175"/>
    </source>
</evidence>
<evidence type="ECO:0000256" key="8">
    <source>
        <dbReference type="ARBA" id="ARBA00022679"/>
    </source>
</evidence>
<evidence type="ECO:0000256" key="6">
    <source>
        <dbReference type="ARBA" id="ARBA00022448"/>
    </source>
</evidence>
<dbReference type="InterPro" id="IPR006845">
    <property type="entry name" value="Pex_N"/>
</dbReference>
<dbReference type="AlphaFoldDB" id="A0AAE0J5S5"/>
<feature type="compositionally biased region" description="Low complexity" evidence="20">
    <location>
        <begin position="97"/>
        <end position="113"/>
    </location>
</feature>
<protein>
    <recommendedName>
        <fullName evidence="5">RING-type E3 ubiquitin transferase</fullName>
        <ecNumber evidence="5">2.3.2.27</ecNumber>
    </recommendedName>
    <alternativeName>
        <fullName evidence="18">Peroxin-10</fullName>
    </alternativeName>
</protein>
<evidence type="ECO:0000256" key="12">
    <source>
        <dbReference type="ARBA" id="ARBA00022786"/>
    </source>
</evidence>
<keyword evidence="15" id="KW-1133">Transmembrane helix</keyword>
<evidence type="ECO:0000256" key="5">
    <source>
        <dbReference type="ARBA" id="ARBA00012483"/>
    </source>
</evidence>
<keyword evidence="10" id="KW-0479">Metal-binding</keyword>
<dbReference type="GO" id="GO:0061630">
    <property type="term" value="F:ubiquitin protein ligase activity"/>
    <property type="evidence" value="ECO:0007669"/>
    <property type="project" value="UniProtKB-EC"/>
</dbReference>
<dbReference type="PANTHER" id="PTHR23350">
    <property type="entry name" value="PEROXISOME ASSEMBLY PROTEIN 10"/>
    <property type="match status" value="1"/>
</dbReference>
<keyword evidence="6" id="KW-0813">Transport</keyword>
<dbReference type="Pfam" id="PF13639">
    <property type="entry name" value="zf-RING_2"/>
    <property type="match status" value="1"/>
</dbReference>
<evidence type="ECO:0000256" key="13">
    <source>
        <dbReference type="ARBA" id="ARBA00022833"/>
    </source>
</evidence>
<dbReference type="GO" id="GO:0008270">
    <property type="term" value="F:zinc ion binding"/>
    <property type="evidence" value="ECO:0007669"/>
    <property type="project" value="UniProtKB-KW"/>
</dbReference>
<evidence type="ECO:0000256" key="9">
    <source>
        <dbReference type="ARBA" id="ARBA00022692"/>
    </source>
</evidence>
<evidence type="ECO:0000256" key="3">
    <source>
        <dbReference type="ARBA" id="ARBA00004906"/>
    </source>
</evidence>